<feature type="transmembrane region" description="Helical" evidence="1">
    <location>
        <begin position="35"/>
        <end position="57"/>
    </location>
</feature>
<dbReference type="AlphaFoldDB" id="A0A318TRF3"/>
<feature type="transmembrane region" description="Helical" evidence="1">
    <location>
        <begin position="190"/>
        <end position="215"/>
    </location>
</feature>
<feature type="transmembrane region" description="Helical" evidence="1">
    <location>
        <begin position="69"/>
        <end position="87"/>
    </location>
</feature>
<organism evidence="2 3">
    <name type="scientific">Ureibacillus chungkukjangi</name>
    <dbReference type="NCBI Taxonomy" id="1202712"/>
    <lineage>
        <taxon>Bacteria</taxon>
        <taxon>Bacillati</taxon>
        <taxon>Bacillota</taxon>
        <taxon>Bacilli</taxon>
        <taxon>Bacillales</taxon>
        <taxon>Caryophanaceae</taxon>
        <taxon>Ureibacillus</taxon>
    </lineage>
</organism>
<gene>
    <name evidence="2" type="ORF">BJ095_11727</name>
</gene>
<evidence type="ECO:0000313" key="2">
    <source>
        <dbReference type="EMBL" id="PYF05618.1"/>
    </source>
</evidence>
<protein>
    <recommendedName>
        <fullName evidence="4">DUF3100 family protein</fullName>
    </recommendedName>
</protein>
<dbReference type="Pfam" id="PF11299">
    <property type="entry name" value="DUF3100"/>
    <property type="match status" value="1"/>
</dbReference>
<dbReference type="InterPro" id="IPR021450">
    <property type="entry name" value="DUF3100"/>
</dbReference>
<keyword evidence="3" id="KW-1185">Reference proteome</keyword>
<feature type="transmembrane region" description="Helical" evidence="1">
    <location>
        <begin position="107"/>
        <end position="125"/>
    </location>
</feature>
<evidence type="ECO:0008006" key="4">
    <source>
        <dbReference type="Google" id="ProtNLM"/>
    </source>
</evidence>
<feature type="transmembrane region" description="Helical" evidence="1">
    <location>
        <begin position="227"/>
        <end position="248"/>
    </location>
</feature>
<evidence type="ECO:0000256" key="1">
    <source>
        <dbReference type="SAM" id="Phobius"/>
    </source>
</evidence>
<dbReference type="EMBL" id="QJTJ01000017">
    <property type="protein sequence ID" value="PYF05618.1"/>
    <property type="molecule type" value="Genomic_DNA"/>
</dbReference>
<keyword evidence="1" id="KW-0472">Membrane</keyword>
<dbReference type="Proteomes" id="UP000247416">
    <property type="component" value="Unassembled WGS sequence"/>
</dbReference>
<dbReference type="RefSeq" id="WP_107933546.1">
    <property type="nucleotide sequence ID" value="NZ_PYWJ01000006.1"/>
</dbReference>
<feature type="transmembrane region" description="Helical" evidence="1">
    <location>
        <begin position="12"/>
        <end position="29"/>
    </location>
</feature>
<reference evidence="2 3" key="1">
    <citation type="submission" date="2018-06" db="EMBL/GenBank/DDBJ databases">
        <title>Genomic Encyclopedia of Archaeal and Bacterial Type Strains, Phase II (KMG-II): from individual species to whole genera.</title>
        <authorList>
            <person name="Goeker M."/>
        </authorList>
    </citation>
    <scope>NUCLEOTIDE SEQUENCE [LARGE SCALE GENOMIC DNA]</scope>
    <source>
        <strain evidence="2 3">KACC 16626</strain>
    </source>
</reference>
<feature type="transmembrane region" description="Helical" evidence="1">
    <location>
        <begin position="162"/>
        <end position="184"/>
    </location>
</feature>
<comment type="caution">
    <text evidence="2">The sequence shown here is derived from an EMBL/GenBank/DDBJ whole genome shotgun (WGS) entry which is preliminary data.</text>
</comment>
<name>A0A318TRF3_9BACL</name>
<proteinExistence type="predicted"/>
<keyword evidence="1" id="KW-1133">Transmembrane helix</keyword>
<accession>A0A318TRF3</accession>
<evidence type="ECO:0000313" key="3">
    <source>
        <dbReference type="Proteomes" id="UP000247416"/>
    </source>
</evidence>
<keyword evidence="1" id="KW-0812">Transmembrane</keyword>
<dbReference type="OrthoDB" id="5451070at2"/>
<sequence length="296" mass="31177">MEGKALGLWKDWRLHAVVLAIVIVTELIGQHSISIGAGIILLLPMLYAVIIGISIYFTPIVTKKQSENAETLVYITLTLLIAKFGVQAGPALPQLIAAGPALILQELGNLGTILIALPIAVLLGLKRESIGMTHSIGREANLALITDKFGLSSPEGRGVMSMYIFGTVFGSIFIGLASGFLATTLPLHPYSFAMATGIGSGSMTAAALGPLVAAFPDMADTITAFSGASNLLTSVTGLYASILIGLPLTEKFYKVLTKRREKNSAENMMASKLDAESNVGVITEKVTDDTKSKVVK</sequence>